<dbReference type="AlphaFoldDB" id="A0A423VDX3"/>
<feature type="compositionally biased region" description="Polar residues" evidence="1">
    <location>
        <begin position="18"/>
        <end position="34"/>
    </location>
</feature>
<organism evidence="2 3">
    <name type="scientific">Cytospora chrysosperma</name>
    <name type="common">Cytospora canker fungus</name>
    <name type="synonym">Sphaeria chrysosperma</name>
    <dbReference type="NCBI Taxonomy" id="252740"/>
    <lineage>
        <taxon>Eukaryota</taxon>
        <taxon>Fungi</taxon>
        <taxon>Dikarya</taxon>
        <taxon>Ascomycota</taxon>
        <taxon>Pezizomycotina</taxon>
        <taxon>Sordariomycetes</taxon>
        <taxon>Sordariomycetidae</taxon>
        <taxon>Diaporthales</taxon>
        <taxon>Cytosporaceae</taxon>
        <taxon>Cytospora</taxon>
    </lineage>
</organism>
<evidence type="ECO:0000256" key="1">
    <source>
        <dbReference type="SAM" id="MobiDB-lite"/>
    </source>
</evidence>
<evidence type="ECO:0000313" key="3">
    <source>
        <dbReference type="Proteomes" id="UP000284375"/>
    </source>
</evidence>
<feature type="compositionally biased region" description="Basic and acidic residues" evidence="1">
    <location>
        <begin position="1"/>
        <end position="11"/>
    </location>
</feature>
<keyword evidence="3" id="KW-1185">Reference proteome</keyword>
<dbReference type="OrthoDB" id="5304511at2759"/>
<proteinExistence type="predicted"/>
<accession>A0A423VDX3</accession>
<dbReference type="STRING" id="252740.A0A423VDX3"/>
<dbReference type="EMBL" id="LJZO01000060">
    <property type="protein sequence ID" value="ROV89165.1"/>
    <property type="molecule type" value="Genomic_DNA"/>
</dbReference>
<comment type="caution">
    <text evidence="2">The sequence shown here is derived from an EMBL/GenBank/DDBJ whole genome shotgun (WGS) entry which is preliminary data.</text>
</comment>
<feature type="region of interest" description="Disordered" evidence="1">
    <location>
        <begin position="1"/>
        <end position="79"/>
    </location>
</feature>
<protein>
    <submittedName>
        <fullName evidence="2">Uncharacterized protein</fullName>
    </submittedName>
</protein>
<name>A0A423VDX3_CYTCH</name>
<dbReference type="Proteomes" id="UP000284375">
    <property type="component" value="Unassembled WGS sequence"/>
</dbReference>
<gene>
    <name evidence="2" type="ORF">VSDG_08854</name>
</gene>
<evidence type="ECO:0000313" key="2">
    <source>
        <dbReference type="EMBL" id="ROV89165.1"/>
    </source>
</evidence>
<sequence length="496" mass="56570">MDKDSSRDHTAARCVHSDTASATADALPTNNTPPRQLDVALPTFNTCADNKQPEAEEGDIQNKQAGPRPPDVSPTPLEGLPAELRTRLLSSMPDLQTLASLIHASPIYYAQYRLDRKPLLSQILLTEIGEDGFVDVYAAFKSRPSKIGPRRGPNTNVTDFLASYKQWRSSISQKPPPELCSLGDLRWMTWFYTSTVKPLAAHFFSWALANLDSVPAKSKAQHPGAAEGLTRTEKKRLLRALYRFEIFCHLFGGAQCESYIGMTVVRIFFSDMDFQPWEVEEMCCVYTFVKETFQETINDVRWDLDENNPRFADLPQPELRGLAFPLYEEDNEFLNGTIGHGGLRLVLKILKAKDHDQRLDLMTESLRSGQEFFEDATEFQAQRNRRDNHQFGEKDLAEQRRETMPFSGDNPSAPPLAWALLWGGKYSNLFGGYLPDELRQWGHVIWDKDRLDVNGARRYMVKLWATSPELEMVKNQWEWMSDVPKELEKQTVDIEG</sequence>
<reference evidence="2 3" key="1">
    <citation type="submission" date="2015-09" db="EMBL/GenBank/DDBJ databases">
        <title>Host preference determinants of Valsa canker pathogens revealed by comparative genomics.</title>
        <authorList>
            <person name="Yin Z."/>
            <person name="Huang L."/>
        </authorList>
    </citation>
    <scope>NUCLEOTIDE SEQUENCE [LARGE SCALE GENOMIC DNA]</scope>
    <source>
        <strain evidence="2 3">YSFL</strain>
    </source>
</reference>